<dbReference type="InterPro" id="IPR039424">
    <property type="entry name" value="SBP_5"/>
</dbReference>
<dbReference type="Gene3D" id="3.40.190.10">
    <property type="entry name" value="Periplasmic binding protein-like II"/>
    <property type="match status" value="1"/>
</dbReference>
<feature type="domain" description="Solute-binding protein family 5" evidence="6">
    <location>
        <begin position="95"/>
        <end position="510"/>
    </location>
</feature>
<dbReference type="AlphaFoldDB" id="A0A372ZNL7"/>
<evidence type="ECO:0000256" key="2">
    <source>
        <dbReference type="ARBA" id="ARBA00005695"/>
    </source>
</evidence>
<dbReference type="Proteomes" id="UP000263377">
    <property type="component" value="Unassembled WGS sequence"/>
</dbReference>
<keyword evidence="4" id="KW-0732">Signal</keyword>
<dbReference type="PANTHER" id="PTHR30290:SF10">
    <property type="entry name" value="PERIPLASMIC OLIGOPEPTIDE-BINDING PROTEIN-RELATED"/>
    <property type="match status" value="1"/>
</dbReference>
<dbReference type="PANTHER" id="PTHR30290">
    <property type="entry name" value="PERIPLASMIC BINDING COMPONENT OF ABC TRANSPORTER"/>
    <property type="match status" value="1"/>
</dbReference>
<dbReference type="SUPFAM" id="SSF53850">
    <property type="entry name" value="Periplasmic binding protein-like II"/>
    <property type="match status" value="1"/>
</dbReference>
<protein>
    <submittedName>
        <fullName evidence="7">ABC transporter substrate-binding protein</fullName>
    </submittedName>
</protein>
<comment type="subcellular location">
    <subcellularLocation>
        <location evidence="1">Cell envelope</location>
    </subcellularLocation>
</comment>
<evidence type="ECO:0000313" key="8">
    <source>
        <dbReference type="Proteomes" id="UP000263377"/>
    </source>
</evidence>
<evidence type="ECO:0000256" key="5">
    <source>
        <dbReference type="SAM" id="MobiDB-lite"/>
    </source>
</evidence>
<organism evidence="7 8">
    <name type="scientific">Kitasatospora xanthocidica</name>
    <dbReference type="NCBI Taxonomy" id="83382"/>
    <lineage>
        <taxon>Bacteria</taxon>
        <taxon>Bacillati</taxon>
        <taxon>Actinomycetota</taxon>
        <taxon>Actinomycetes</taxon>
        <taxon>Kitasatosporales</taxon>
        <taxon>Streptomycetaceae</taxon>
        <taxon>Kitasatospora</taxon>
    </lineage>
</organism>
<reference evidence="7 8" key="1">
    <citation type="submission" date="2018-08" db="EMBL/GenBank/DDBJ databases">
        <title>Diversity &amp; Physiological Properties of Lignin-Decomposing Actinobacteria from Soil.</title>
        <authorList>
            <person name="Roh S.G."/>
            <person name="Kim S.B."/>
        </authorList>
    </citation>
    <scope>NUCLEOTIDE SEQUENCE [LARGE SCALE GENOMIC DNA]</scope>
    <source>
        <strain evidence="7 8">MMS17-GH009</strain>
    </source>
</reference>
<name>A0A372ZNL7_9ACTN</name>
<dbReference type="GO" id="GO:0030313">
    <property type="term" value="C:cell envelope"/>
    <property type="evidence" value="ECO:0007669"/>
    <property type="project" value="UniProtKB-SubCell"/>
</dbReference>
<dbReference type="EMBL" id="QVIG01000001">
    <property type="protein sequence ID" value="RGD57479.1"/>
    <property type="molecule type" value="Genomic_DNA"/>
</dbReference>
<comment type="similarity">
    <text evidence="2">Belongs to the bacterial solute-binding protein 5 family.</text>
</comment>
<comment type="caution">
    <text evidence="7">The sequence shown here is derived from an EMBL/GenBank/DDBJ whole genome shotgun (WGS) entry which is preliminary data.</text>
</comment>
<accession>A0A372ZNL7</accession>
<dbReference type="Gene3D" id="3.10.105.10">
    <property type="entry name" value="Dipeptide-binding Protein, Domain 3"/>
    <property type="match status" value="1"/>
</dbReference>
<feature type="compositionally biased region" description="Gly residues" evidence="5">
    <location>
        <begin position="17"/>
        <end position="26"/>
    </location>
</feature>
<keyword evidence="8" id="KW-1185">Reference proteome</keyword>
<dbReference type="GO" id="GO:1904680">
    <property type="term" value="F:peptide transmembrane transporter activity"/>
    <property type="evidence" value="ECO:0007669"/>
    <property type="project" value="TreeGrafter"/>
</dbReference>
<keyword evidence="3" id="KW-0813">Transport</keyword>
<sequence>MVALVTVVATAAACTSGSGGGGGSGSSPGPVGAPVQGGVVRVAEAPSTFPDAIWPFDSAAQVSTVNTSQFQELFYRPLYYWGLNDKVALDPEVSLGEAPAWSPDGKTVTIQVKPWKWSNGEDVTAQDVLFWINMAKAETSNSGYYTPPNPAIGAKYFPDNVASATASGQTLTLTLDTPVSQTWFTDDELSQITPMPLAWDLTGPGQKGGCANDAFGSDAAMTDCAADYAYLSAQSTKGGDFAGSPLWSVVDGPWKLKTYNGTSGAYAIVPNTAYSGPQKPYLDEVDFVPYTSDTTEYADLKAGSGGANAIDVGYLPAEDSPTFNAKNPDAGNPLSGAGYYIPAPTYLDEISYYQINFANPDVGPLFKQPYFTKAVQDTVDQQDIINGIWKGWGYPSTGAVPSLPAGNPLSPKSQSEKATYDPAAAKQLLRGHGWNTDSTPATCTNPGTGPDQCGAGIAAGTKAAFTMNYPSGQAALDTMAADMRSDAAKAGIGITVVSQTQNTIGNEGVACTAAQPAGCQWQALLYGGWVFAPDYYPTGDALFATGAGPNVWSFSDPKLDQLIVKTTTGSDVNDLYAYEDYIAGDQPVIYTPNTLTVSEVTRKLHVDAGDPFQGYEPEYWYYTK</sequence>
<feature type="region of interest" description="Disordered" evidence="5">
    <location>
        <begin position="15"/>
        <end position="35"/>
    </location>
</feature>
<evidence type="ECO:0000256" key="1">
    <source>
        <dbReference type="ARBA" id="ARBA00004196"/>
    </source>
</evidence>
<evidence type="ECO:0000313" key="7">
    <source>
        <dbReference type="EMBL" id="RGD57479.1"/>
    </source>
</evidence>
<evidence type="ECO:0000256" key="3">
    <source>
        <dbReference type="ARBA" id="ARBA00022448"/>
    </source>
</evidence>
<dbReference type="GO" id="GO:0015833">
    <property type="term" value="P:peptide transport"/>
    <property type="evidence" value="ECO:0007669"/>
    <property type="project" value="TreeGrafter"/>
</dbReference>
<proteinExistence type="inferred from homology"/>
<dbReference type="Pfam" id="PF00496">
    <property type="entry name" value="SBP_bac_5"/>
    <property type="match status" value="1"/>
</dbReference>
<dbReference type="InterPro" id="IPR000914">
    <property type="entry name" value="SBP_5_dom"/>
</dbReference>
<evidence type="ECO:0000256" key="4">
    <source>
        <dbReference type="ARBA" id="ARBA00022729"/>
    </source>
</evidence>
<evidence type="ECO:0000259" key="6">
    <source>
        <dbReference type="Pfam" id="PF00496"/>
    </source>
</evidence>
<gene>
    <name evidence="7" type="ORF">DR950_06430</name>
</gene>